<proteinExistence type="predicted"/>
<dbReference type="RefSeq" id="WP_092312883.1">
    <property type="nucleotide sequence ID" value="NZ_FNTJ01000001.1"/>
</dbReference>
<dbReference type="EMBL" id="FNTJ01000001">
    <property type="protein sequence ID" value="SEB73412.1"/>
    <property type="molecule type" value="Genomic_DNA"/>
</dbReference>
<evidence type="ECO:0000313" key="2">
    <source>
        <dbReference type="Proteomes" id="UP000198982"/>
    </source>
</evidence>
<sequence length="111" mass="12229">MRSDQLDRMQNLAEDLAEVVIQEADPKQWPGAGKLLADLTKDERGDRYWCKKNAAATMTLLVKVMNICGTLNRAGAPAPNEEEEGMDKDIARAEQEAVALLEKAQQGGHVH</sequence>
<accession>A0A1H4LT88</accession>
<dbReference type="AlphaFoldDB" id="A0A1H4LT88"/>
<name>A0A1H4LT88_9PSED</name>
<organism evidence="1 2">
    <name type="scientific">Pseudomonas saponiphila</name>
    <dbReference type="NCBI Taxonomy" id="556534"/>
    <lineage>
        <taxon>Bacteria</taxon>
        <taxon>Pseudomonadati</taxon>
        <taxon>Pseudomonadota</taxon>
        <taxon>Gammaproteobacteria</taxon>
        <taxon>Pseudomonadales</taxon>
        <taxon>Pseudomonadaceae</taxon>
        <taxon>Pseudomonas</taxon>
    </lineage>
</organism>
<dbReference type="Proteomes" id="UP000198982">
    <property type="component" value="Unassembled WGS sequence"/>
</dbReference>
<gene>
    <name evidence="1" type="ORF">SAMN05216178_2051</name>
</gene>
<protein>
    <submittedName>
        <fullName evidence="1">Uncharacterized protein</fullName>
    </submittedName>
</protein>
<keyword evidence="2" id="KW-1185">Reference proteome</keyword>
<evidence type="ECO:0000313" key="1">
    <source>
        <dbReference type="EMBL" id="SEB73412.1"/>
    </source>
</evidence>
<reference evidence="2" key="1">
    <citation type="submission" date="2016-10" db="EMBL/GenBank/DDBJ databases">
        <authorList>
            <person name="Varghese N."/>
            <person name="Submissions S."/>
        </authorList>
    </citation>
    <scope>NUCLEOTIDE SEQUENCE [LARGE SCALE GENOMIC DNA]</scope>
    <source>
        <strain evidence="2">DSM 9751</strain>
    </source>
</reference>